<dbReference type="EMBL" id="GG657450">
    <property type="protein sequence ID" value="OAT06239.1"/>
    <property type="molecule type" value="Genomic_DNA"/>
</dbReference>
<keyword evidence="3" id="KW-1185">Reference proteome</keyword>
<dbReference type="VEuPathDB" id="FungiDB:BDBG_02490"/>
<name>A0A179UG77_BLAGS</name>
<evidence type="ECO:0000256" key="1">
    <source>
        <dbReference type="SAM" id="MobiDB-lite"/>
    </source>
</evidence>
<evidence type="ECO:0000313" key="3">
    <source>
        <dbReference type="Proteomes" id="UP000002038"/>
    </source>
</evidence>
<proteinExistence type="predicted"/>
<dbReference type="GeneID" id="8506416"/>
<feature type="region of interest" description="Disordered" evidence="1">
    <location>
        <begin position="144"/>
        <end position="164"/>
    </location>
</feature>
<protein>
    <submittedName>
        <fullName evidence="2">Uncharacterized protein</fullName>
    </submittedName>
</protein>
<organism evidence="2 3">
    <name type="scientific">Blastomyces gilchristii (strain SLH14081)</name>
    <name type="common">Blastomyces dermatitidis</name>
    <dbReference type="NCBI Taxonomy" id="559298"/>
    <lineage>
        <taxon>Eukaryota</taxon>
        <taxon>Fungi</taxon>
        <taxon>Dikarya</taxon>
        <taxon>Ascomycota</taxon>
        <taxon>Pezizomycotina</taxon>
        <taxon>Eurotiomycetes</taxon>
        <taxon>Eurotiomycetidae</taxon>
        <taxon>Onygenales</taxon>
        <taxon>Ajellomycetaceae</taxon>
        <taxon>Blastomyces</taxon>
    </lineage>
</organism>
<reference evidence="3" key="1">
    <citation type="journal article" date="2015" name="PLoS Genet.">
        <title>The dynamic genome and transcriptome of the human fungal pathogen Blastomyces and close relative Emmonsia.</title>
        <authorList>
            <person name="Munoz J.F."/>
            <person name="Gauthier G.M."/>
            <person name="Desjardins C.A."/>
            <person name="Gallo J.E."/>
            <person name="Holder J."/>
            <person name="Sullivan T.D."/>
            <person name="Marty A.J."/>
            <person name="Carmen J.C."/>
            <person name="Chen Z."/>
            <person name="Ding L."/>
            <person name="Gujja S."/>
            <person name="Magrini V."/>
            <person name="Misas E."/>
            <person name="Mitreva M."/>
            <person name="Priest M."/>
            <person name="Saif S."/>
            <person name="Whiston E.A."/>
            <person name="Young S."/>
            <person name="Zeng Q."/>
            <person name="Goldman W.E."/>
            <person name="Mardis E.R."/>
            <person name="Taylor J.W."/>
            <person name="McEwen J.G."/>
            <person name="Clay O.K."/>
            <person name="Klein B.S."/>
            <person name="Cuomo C.A."/>
        </authorList>
    </citation>
    <scope>NUCLEOTIDE SEQUENCE [LARGE SCALE GENOMIC DNA]</scope>
    <source>
        <strain evidence="3">SLH14081</strain>
    </source>
</reference>
<gene>
    <name evidence="2" type="ORF">BDBG_02490</name>
</gene>
<dbReference type="AlphaFoldDB" id="A0A179UG77"/>
<dbReference type="KEGG" id="bgh:BDBG_02490"/>
<sequence>MPENTKLYLQVSSDTLCEAPNRFDRANSTPLGRKVSNGLSRILAPGENVCVIQLFDDDANALILLFRVLHHKIQAIPTKRTPSQLLDLAVVADKYCCEKPLFPFTGVWLQGHLEALERDGMTFEKSLEILYFSYIMDLSTRSMSGKKPSGTFRTDDVPAEPSSSSEFAKHSAGLACGHLRSHHRNSASQRPAPNYLRFAYAEPRLPFPWQQGVRHAGFGATPGTCTYAAKRYWDNPRPVNGDFKSSLWLELHQLTAGMCGVCLDCVTSSGESATKGKCRLPH</sequence>
<evidence type="ECO:0000313" key="2">
    <source>
        <dbReference type="EMBL" id="OAT06239.1"/>
    </source>
</evidence>
<dbReference type="RefSeq" id="XP_002627819.2">
    <property type="nucleotide sequence ID" value="XM_002627773.2"/>
</dbReference>
<dbReference type="OrthoDB" id="5275938at2759"/>
<dbReference type="Proteomes" id="UP000002038">
    <property type="component" value="Unassembled WGS sequence"/>
</dbReference>
<accession>A0A179UG77</accession>